<name>A0ABD6AEL6_9EURY</name>
<keyword evidence="5" id="KW-1185">Reference proteome</keyword>
<dbReference type="RefSeq" id="WP_379794489.1">
    <property type="nucleotide sequence ID" value="NZ_CP119993.1"/>
</dbReference>
<gene>
    <name evidence="4" type="ORF">ACFQPE_15840</name>
</gene>
<evidence type="ECO:0000313" key="4">
    <source>
        <dbReference type="EMBL" id="MFC7318253.1"/>
    </source>
</evidence>
<keyword evidence="2 4" id="KW-0560">Oxidoreductase</keyword>
<dbReference type="PANTHER" id="PTHR24322:SF736">
    <property type="entry name" value="RETINOL DEHYDROGENASE 10"/>
    <property type="match status" value="1"/>
</dbReference>
<dbReference type="EMBL" id="JBHTBF010000003">
    <property type="protein sequence ID" value="MFC7318253.1"/>
    <property type="molecule type" value="Genomic_DNA"/>
</dbReference>
<evidence type="ECO:0000256" key="3">
    <source>
        <dbReference type="SAM" id="MobiDB-lite"/>
    </source>
</evidence>
<dbReference type="GO" id="GO:0016491">
    <property type="term" value="F:oxidoreductase activity"/>
    <property type="evidence" value="ECO:0007669"/>
    <property type="project" value="UniProtKB-KW"/>
</dbReference>
<feature type="region of interest" description="Disordered" evidence="3">
    <location>
        <begin position="112"/>
        <end position="133"/>
    </location>
</feature>
<dbReference type="AlphaFoldDB" id="A0ABD6AEL6"/>
<sequence length="159" mass="16991">MSDSTSANAVRQPDASIDTNWTGHVAVETSRARGNGRMTAQSLAKHGVKVAVNDIDEDIAGETVSQIENEEGEAMAAEEDVSDADAVNQMVDQVVEGFGTVDILVNSAGIGGAGPFPREKDNSTLRNEFQRGRRSAIHRQLETRGLKTKHVAVAQFGDQ</sequence>
<dbReference type="InterPro" id="IPR002347">
    <property type="entry name" value="SDR_fam"/>
</dbReference>
<feature type="region of interest" description="Disordered" evidence="3">
    <location>
        <begin position="1"/>
        <end position="23"/>
    </location>
</feature>
<protein>
    <submittedName>
        <fullName evidence="4">SDR family NAD(P)-dependent oxidoreductase</fullName>
        <ecNumber evidence="4">1.1.1.-</ecNumber>
    </submittedName>
</protein>
<evidence type="ECO:0000313" key="5">
    <source>
        <dbReference type="Proteomes" id="UP001596547"/>
    </source>
</evidence>
<comment type="caution">
    <text evidence="4">The sequence shown here is derived from an EMBL/GenBank/DDBJ whole genome shotgun (WGS) entry which is preliminary data.</text>
</comment>
<dbReference type="Pfam" id="PF00106">
    <property type="entry name" value="adh_short"/>
    <property type="match status" value="1"/>
</dbReference>
<reference evidence="4 5" key="1">
    <citation type="journal article" date="2019" name="Int. J. Syst. Evol. Microbiol.">
        <title>The Global Catalogue of Microorganisms (GCM) 10K type strain sequencing project: providing services to taxonomists for standard genome sequencing and annotation.</title>
        <authorList>
            <consortium name="The Broad Institute Genomics Platform"/>
            <consortium name="The Broad Institute Genome Sequencing Center for Infectious Disease"/>
            <person name="Wu L."/>
            <person name="Ma J."/>
        </authorList>
    </citation>
    <scope>NUCLEOTIDE SEQUENCE [LARGE SCALE GENOMIC DNA]</scope>
    <source>
        <strain evidence="4 5">PSR21</strain>
    </source>
</reference>
<evidence type="ECO:0000256" key="2">
    <source>
        <dbReference type="ARBA" id="ARBA00023002"/>
    </source>
</evidence>
<accession>A0ABD6AEL6</accession>
<dbReference type="EC" id="1.1.1.-" evidence="4"/>
<dbReference type="Gene3D" id="3.40.50.720">
    <property type="entry name" value="NAD(P)-binding Rossmann-like Domain"/>
    <property type="match status" value="1"/>
</dbReference>
<comment type="similarity">
    <text evidence="1">Belongs to the short-chain dehydrogenases/reductases (SDR) family.</text>
</comment>
<organism evidence="4 5">
    <name type="scientific">Halomarina halobia</name>
    <dbReference type="NCBI Taxonomy" id="3033386"/>
    <lineage>
        <taxon>Archaea</taxon>
        <taxon>Methanobacteriati</taxon>
        <taxon>Methanobacteriota</taxon>
        <taxon>Stenosarchaea group</taxon>
        <taxon>Halobacteria</taxon>
        <taxon>Halobacteriales</taxon>
        <taxon>Natronomonadaceae</taxon>
        <taxon>Halomarina</taxon>
    </lineage>
</organism>
<dbReference type="SUPFAM" id="SSF51735">
    <property type="entry name" value="NAD(P)-binding Rossmann-fold domains"/>
    <property type="match status" value="1"/>
</dbReference>
<feature type="compositionally biased region" description="Basic and acidic residues" evidence="3">
    <location>
        <begin position="117"/>
        <end position="131"/>
    </location>
</feature>
<dbReference type="InterPro" id="IPR036291">
    <property type="entry name" value="NAD(P)-bd_dom_sf"/>
</dbReference>
<evidence type="ECO:0000256" key="1">
    <source>
        <dbReference type="ARBA" id="ARBA00006484"/>
    </source>
</evidence>
<dbReference type="Proteomes" id="UP001596547">
    <property type="component" value="Unassembled WGS sequence"/>
</dbReference>
<dbReference type="GeneID" id="79317574"/>
<dbReference type="PANTHER" id="PTHR24322">
    <property type="entry name" value="PKSB"/>
    <property type="match status" value="1"/>
</dbReference>
<proteinExistence type="inferred from homology"/>
<dbReference type="PRINTS" id="PR00081">
    <property type="entry name" value="GDHRDH"/>
</dbReference>